<accession>A0A1T5L9S2</accession>
<keyword evidence="2" id="KW-1185">Reference proteome</keyword>
<dbReference type="Pfam" id="PF20125">
    <property type="entry name" value="DUF6515"/>
    <property type="match status" value="1"/>
</dbReference>
<dbReference type="EMBL" id="FUZU01000002">
    <property type="protein sequence ID" value="SKC72777.1"/>
    <property type="molecule type" value="Genomic_DNA"/>
</dbReference>
<name>A0A1T5L9S2_9BACT</name>
<organism evidence="1 2">
    <name type="scientific">Ohtaekwangia koreensis</name>
    <dbReference type="NCBI Taxonomy" id="688867"/>
    <lineage>
        <taxon>Bacteria</taxon>
        <taxon>Pseudomonadati</taxon>
        <taxon>Bacteroidota</taxon>
        <taxon>Cytophagia</taxon>
        <taxon>Cytophagales</taxon>
        <taxon>Fulvivirgaceae</taxon>
        <taxon>Ohtaekwangia</taxon>
    </lineage>
</organism>
<dbReference type="STRING" id="688867.SAMN05660236_2811"/>
<dbReference type="RefSeq" id="WP_143785772.1">
    <property type="nucleotide sequence ID" value="NZ_FUZU01000002.1"/>
</dbReference>
<dbReference type="InterPro" id="IPR045398">
    <property type="entry name" value="DUF6515"/>
</dbReference>
<dbReference type="OrthoDB" id="952191at2"/>
<gene>
    <name evidence="1" type="ORF">SAMN05660236_2811</name>
</gene>
<proteinExistence type="predicted"/>
<reference evidence="1 2" key="1">
    <citation type="submission" date="2017-02" db="EMBL/GenBank/DDBJ databases">
        <authorList>
            <person name="Peterson S.W."/>
        </authorList>
    </citation>
    <scope>NUCLEOTIDE SEQUENCE [LARGE SCALE GENOMIC DNA]</scope>
    <source>
        <strain evidence="1 2">DSM 25262</strain>
    </source>
</reference>
<sequence>MMSKEKIDEIMKKATFLSFLILTLGVLLGTSDTVEAQRRERVHRRHHRHAVRVHVRVTRRAHIRYAHHPRWGAVVVAAPRNAVVIRHAATPYYFNDGIYYVQRNTGFVVVRPAPGIRIRVLPVGYRTVVVRSHRPYYYYYGTFYTKVNNSDEYEVTAAPEGAIVDALPDGYEVKTIKDQEYYVLDDVYYAEVEAEEMEDGVGYQVVRL</sequence>
<dbReference type="AlphaFoldDB" id="A0A1T5L9S2"/>
<protein>
    <submittedName>
        <fullName evidence="1">Uncharacterized protein</fullName>
    </submittedName>
</protein>
<evidence type="ECO:0000313" key="2">
    <source>
        <dbReference type="Proteomes" id="UP000190961"/>
    </source>
</evidence>
<dbReference type="Proteomes" id="UP000190961">
    <property type="component" value="Unassembled WGS sequence"/>
</dbReference>
<evidence type="ECO:0000313" key="1">
    <source>
        <dbReference type="EMBL" id="SKC72777.1"/>
    </source>
</evidence>